<dbReference type="GO" id="GO:0009277">
    <property type="term" value="C:fungal-type cell wall"/>
    <property type="evidence" value="ECO:0007669"/>
    <property type="project" value="TreeGrafter"/>
</dbReference>
<evidence type="ECO:0000256" key="1">
    <source>
        <dbReference type="SAM" id="MobiDB-lite"/>
    </source>
</evidence>
<comment type="caution">
    <text evidence="4">The sequence shown here is derived from an EMBL/GenBank/DDBJ whole genome shotgun (WGS) entry which is preliminary data.</text>
</comment>
<dbReference type="Pfam" id="PF00722">
    <property type="entry name" value="Glyco_hydro_16"/>
    <property type="match status" value="1"/>
</dbReference>
<dbReference type="InterPro" id="IPR000757">
    <property type="entry name" value="Beta-glucanase-like"/>
</dbReference>
<name>A0A8K0J4Q0_9HYPO</name>
<organism evidence="4 5">
    <name type="scientific">Claviceps africana</name>
    <dbReference type="NCBI Taxonomy" id="83212"/>
    <lineage>
        <taxon>Eukaryota</taxon>
        <taxon>Fungi</taxon>
        <taxon>Dikarya</taxon>
        <taxon>Ascomycota</taxon>
        <taxon>Pezizomycotina</taxon>
        <taxon>Sordariomycetes</taxon>
        <taxon>Hypocreomycetidae</taxon>
        <taxon>Hypocreales</taxon>
        <taxon>Clavicipitaceae</taxon>
        <taxon>Claviceps</taxon>
    </lineage>
</organism>
<sequence length="470" mass="51639">MKPPVDTTCRHAKYSTSWSYAEAFLFTIAICFLALLPASLSFFVLASSSPLFEEQEAATSSTERSGQEIFRYNTSRHQAVDTRPRSLRVLINFPDTVPVPVPDSLIAFKDKRRAPYTSDLGSRMHRLIPFLTWLSCVSASLKDLASCDPLRKDMHCPPDPAFAGETFFDFNSSSWDDPHFADFWSVDNGTAQDRKRLEFGADGKGLAMGMFKTGDAPTLVSNKYLLFGKVSVTMQAARGRGLITAMVLKSDSGDEIDWELLGAYDHQAQTNYFYDGQALFNTYNDTYDLATSSFDAPQTYAVEWTDQFLRFSINDTVRKVWYPGEIPAAKWPQTPMQVKLGVWSVGNDSDHGTVAWAGGVPDWEAGPYRALFTGVRIQDYAGFCNETDGSGRVEYQYDERTVGWQEIRIAGCKARPGPELQTPSQVESSVGAGPSETAAPGGGGEENGAATARLSGVIVAVVALSWLVAV</sequence>
<dbReference type="InterPro" id="IPR050546">
    <property type="entry name" value="Glycosyl_Hydrlase_16"/>
</dbReference>
<dbReference type="Proteomes" id="UP000811619">
    <property type="component" value="Unassembled WGS sequence"/>
</dbReference>
<evidence type="ECO:0000313" key="4">
    <source>
        <dbReference type="EMBL" id="KAG5923902.1"/>
    </source>
</evidence>
<dbReference type="PANTHER" id="PTHR10963:SF68">
    <property type="entry name" value="GLYCOSIDASE CRH1-RELATED"/>
    <property type="match status" value="1"/>
</dbReference>
<keyword evidence="2" id="KW-0812">Transmembrane</keyword>
<keyword evidence="5" id="KW-1185">Reference proteome</keyword>
<dbReference type="GO" id="GO:0031505">
    <property type="term" value="P:fungal-type cell wall organization"/>
    <property type="evidence" value="ECO:0007669"/>
    <property type="project" value="TreeGrafter"/>
</dbReference>
<dbReference type="Gene3D" id="2.60.120.200">
    <property type="match status" value="1"/>
</dbReference>
<dbReference type="GO" id="GO:0016757">
    <property type="term" value="F:glycosyltransferase activity"/>
    <property type="evidence" value="ECO:0007669"/>
    <property type="project" value="TreeGrafter"/>
</dbReference>
<evidence type="ECO:0000259" key="3">
    <source>
        <dbReference type="PROSITE" id="PS51762"/>
    </source>
</evidence>
<dbReference type="PROSITE" id="PS51762">
    <property type="entry name" value="GH16_2"/>
    <property type="match status" value="1"/>
</dbReference>
<dbReference type="EMBL" id="SRPY01000432">
    <property type="protein sequence ID" value="KAG5923902.1"/>
    <property type="molecule type" value="Genomic_DNA"/>
</dbReference>
<protein>
    <recommendedName>
        <fullName evidence="3">GH16 domain-containing protein</fullName>
    </recommendedName>
</protein>
<feature type="transmembrane region" description="Helical" evidence="2">
    <location>
        <begin position="23"/>
        <end position="45"/>
    </location>
</feature>
<gene>
    <name evidence="4" type="ORF">E4U42_004794</name>
</gene>
<dbReference type="GO" id="GO:0004553">
    <property type="term" value="F:hydrolase activity, hydrolyzing O-glycosyl compounds"/>
    <property type="evidence" value="ECO:0007669"/>
    <property type="project" value="InterPro"/>
</dbReference>
<dbReference type="PANTHER" id="PTHR10963">
    <property type="entry name" value="GLYCOSYL HYDROLASE-RELATED"/>
    <property type="match status" value="1"/>
</dbReference>
<dbReference type="GO" id="GO:0005975">
    <property type="term" value="P:carbohydrate metabolic process"/>
    <property type="evidence" value="ECO:0007669"/>
    <property type="project" value="InterPro"/>
</dbReference>
<dbReference type="AlphaFoldDB" id="A0A8K0J4Q0"/>
<feature type="region of interest" description="Disordered" evidence="1">
    <location>
        <begin position="414"/>
        <end position="447"/>
    </location>
</feature>
<dbReference type="InterPro" id="IPR013320">
    <property type="entry name" value="ConA-like_dom_sf"/>
</dbReference>
<proteinExistence type="predicted"/>
<evidence type="ECO:0000256" key="2">
    <source>
        <dbReference type="SAM" id="Phobius"/>
    </source>
</evidence>
<keyword evidence="2" id="KW-1133">Transmembrane helix</keyword>
<keyword evidence="2" id="KW-0472">Membrane</keyword>
<evidence type="ECO:0000313" key="5">
    <source>
        <dbReference type="Proteomes" id="UP000811619"/>
    </source>
</evidence>
<dbReference type="SUPFAM" id="SSF49899">
    <property type="entry name" value="Concanavalin A-like lectins/glucanases"/>
    <property type="match status" value="1"/>
</dbReference>
<reference evidence="4" key="1">
    <citation type="journal article" date="2020" name="bioRxiv">
        <title>Whole genome comparisons of ergot fungi reveals the divergence and evolution of species within the genus Claviceps are the result of varying mechanisms driving genome evolution and host range expansion.</title>
        <authorList>
            <person name="Wyka S.A."/>
            <person name="Mondo S.J."/>
            <person name="Liu M."/>
            <person name="Dettman J."/>
            <person name="Nalam V."/>
            <person name="Broders K.D."/>
        </authorList>
    </citation>
    <scope>NUCLEOTIDE SEQUENCE</scope>
    <source>
        <strain evidence="4">CCC 489</strain>
    </source>
</reference>
<feature type="domain" description="GH16" evidence="3">
    <location>
        <begin position="152"/>
        <end position="372"/>
    </location>
</feature>
<dbReference type="OrthoDB" id="4781at2759"/>
<accession>A0A8K0J4Q0</accession>